<evidence type="ECO:0000313" key="2">
    <source>
        <dbReference type="Proteomes" id="UP000512182"/>
    </source>
</evidence>
<evidence type="ECO:0000313" key="1">
    <source>
        <dbReference type="EMBL" id="QLY97163.1"/>
    </source>
</evidence>
<proteinExistence type="predicted"/>
<dbReference type="AlphaFoldDB" id="A0A2S5U554"/>
<dbReference type="Proteomes" id="UP000512182">
    <property type="component" value="Chromosome"/>
</dbReference>
<dbReference type="EMBL" id="CP056794">
    <property type="protein sequence ID" value="QLY97163.1"/>
    <property type="molecule type" value="Genomic_DNA"/>
</dbReference>
<reference evidence="1 2" key="1">
    <citation type="submission" date="2020-06" db="EMBL/GenBank/DDBJ databases">
        <title>REHAB project genomes.</title>
        <authorList>
            <person name="Shaw L.P."/>
        </authorList>
    </citation>
    <scope>NUCLEOTIDE SEQUENCE [LARGE SCALE GENOMIC DNA]</scope>
    <source>
        <strain evidence="1 2">RHBSTW-00177</strain>
    </source>
</reference>
<gene>
    <name evidence="1" type="ORF">HV109_11255</name>
</gene>
<accession>A0A2S5U554</accession>
<protein>
    <submittedName>
        <fullName evidence="1">Uncharacterized protein</fullName>
    </submittedName>
</protein>
<dbReference type="RefSeq" id="WP_071780743.1">
    <property type="nucleotide sequence ID" value="NZ_BFMJ01000049.1"/>
</dbReference>
<name>A0A2S5U554_ECOLX</name>
<sequence>MVDEIRARSGWRVLSGDPERYGASGAQILAIYDNFLRFAVSVLLRCNYMLLMEMPPKKKGNGKRYFELKTA</sequence>
<organism evidence="1 2">
    <name type="scientific">Escherichia coli</name>
    <dbReference type="NCBI Taxonomy" id="562"/>
    <lineage>
        <taxon>Bacteria</taxon>
        <taxon>Pseudomonadati</taxon>
        <taxon>Pseudomonadota</taxon>
        <taxon>Gammaproteobacteria</taxon>
        <taxon>Enterobacterales</taxon>
        <taxon>Enterobacteriaceae</taxon>
        <taxon>Escherichia</taxon>
    </lineage>
</organism>